<reference evidence="1" key="1">
    <citation type="journal article" date="2014" name="Int. J. Syst. Evol. Microbiol.">
        <title>Complete genome sequence of Corynebacterium casei LMG S-19264T (=DSM 44701T), isolated from a smear-ripened cheese.</title>
        <authorList>
            <consortium name="US DOE Joint Genome Institute (JGI-PGF)"/>
            <person name="Walter F."/>
            <person name="Albersmeier A."/>
            <person name="Kalinowski J."/>
            <person name="Ruckert C."/>
        </authorList>
    </citation>
    <scope>NUCLEOTIDE SEQUENCE</scope>
    <source>
        <strain evidence="1">JCM 4059</strain>
    </source>
</reference>
<dbReference type="Pfam" id="PF19979">
    <property type="entry name" value="DUF6415"/>
    <property type="match status" value="1"/>
</dbReference>
<sequence length="137" mass="15237">MPLFPRTAKCDPARFAPLPARLGPTTDPEIRAVIDLVVNATVSPPAGQVLALTLKLRRFLHERVPRIREVADRLLPVDDPRRLAAEKCADEATYRVWYVKPAGGLEAEFRYCLGLARIAEELLDHQCRLAQGTASQP</sequence>
<dbReference type="Proteomes" id="UP000638313">
    <property type="component" value="Unassembled WGS sequence"/>
</dbReference>
<accession>A0A919AWK1</accession>
<reference evidence="1" key="2">
    <citation type="submission" date="2020-09" db="EMBL/GenBank/DDBJ databases">
        <authorList>
            <person name="Sun Q."/>
            <person name="Ohkuma M."/>
        </authorList>
    </citation>
    <scope>NUCLEOTIDE SEQUENCE</scope>
    <source>
        <strain evidence="1">JCM 4059</strain>
    </source>
</reference>
<proteinExistence type="predicted"/>
<dbReference type="RefSeq" id="WP_190127642.1">
    <property type="nucleotide sequence ID" value="NZ_BNBD01000001.1"/>
</dbReference>
<keyword evidence="2" id="KW-1185">Reference proteome</keyword>
<comment type="caution">
    <text evidence="1">The sequence shown here is derived from an EMBL/GenBank/DDBJ whole genome shotgun (WGS) entry which is preliminary data.</text>
</comment>
<organism evidence="1 2">
    <name type="scientific">Streptomyces mashuensis</name>
    <dbReference type="NCBI Taxonomy" id="33904"/>
    <lineage>
        <taxon>Bacteria</taxon>
        <taxon>Bacillati</taxon>
        <taxon>Actinomycetota</taxon>
        <taxon>Actinomycetes</taxon>
        <taxon>Kitasatosporales</taxon>
        <taxon>Streptomycetaceae</taxon>
        <taxon>Streptomyces</taxon>
    </lineage>
</organism>
<dbReference type="EMBL" id="BNBD01000001">
    <property type="protein sequence ID" value="GHF26782.1"/>
    <property type="molecule type" value="Genomic_DNA"/>
</dbReference>
<dbReference type="AlphaFoldDB" id="A0A919AWK1"/>
<dbReference type="InterPro" id="IPR046300">
    <property type="entry name" value="DUF6415"/>
</dbReference>
<protein>
    <submittedName>
        <fullName evidence="1">Uncharacterized protein</fullName>
    </submittedName>
</protein>
<gene>
    <name evidence="1" type="ORF">GCM10010218_04630</name>
</gene>
<evidence type="ECO:0000313" key="2">
    <source>
        <dbReference type="Proteomes" id="UP000638313"/>
    </source>
</evidence>
<name>A0A919AWK1_9ACTN</name>
<evidence type="ECO:0000313" key="1">
    <source>
        <dbReference type="EMBL" id="GHF26782.1"/>
    </source>
</evidence>